<evidence type="ECO:0000313" key="2">
    <source>
        <dbReference type="EMBL" id="AGY58347.1"/>
    </source>
</evidence>
<dbReference type="HOGENOM" id="CLU_1967418_0_0_3"/>
<feature type="region of interest" description="Disordered" evidence="1">
    <location>
        <begin position="78"/>
        <end position="124"/>
    </location>
</feature>
<proteinExistence type="predicted"/>
<evidence type="ECO:0000256" key="1">
    <source>
        <dbReference type="SAM" id="MobiDB-lite"/>
    </source>
</evidence>
<dbReference type="KEGG" id="glj:GKIL_2101"/>
<dbReference type="RefSeq" id="WP_023173483.1">
    <property type="nucleotide sequence ID" value="NC_022600.1"/>
</dbReference>
<keyword evidence="3" id="KW-1185">Reference proteome</keyword>
<dbReference type="Proteomes" id="UP000017396">
    <property type="component" value="Chromosome"/>
</dbReference>
<dbReference type="AlphaFoldDB" id="U5QHB9"/>
<dbReference type="EMBL" id="CP003587">
    <property type="protein sequence ID" value="AGY58347.1"/>
    <property type="molecule type" value="Genomic_DNA"/>
</dbReference>
<reference evidence="2 3" key="1">
    <citation type="journal article" date="2013" name="PLoS ONE">
        <title>Cultivation and Complete Genome Sequencing of Gloeobacter kilaueensis sp. nov., from a Lava Cave in Kilauea Caldera, Hawai'i.</title>
        <authorList>
            <person name="Saw J.H."/>
            <person name="Schatz M."/>
            <person name="Brown M.V."/>
            <person name="Kunkel D.D."/>
            <person name="Foster J.S."/>
            <person name="Shick H."/>
            <person name="Christensen S."/>
            <person name="Hou S."/>
            <person name="Wan X."/>
            <person name="Donachie S.P."/>
        </authorList>
    </citation>
    <scope>NUCLEOTIDE SEQUENCE [LARGE SCALE GENOMIC DNA]</scope>
    <source>
        <strain evidence="3">JS</strain>
    </source>
</reference>
<sequence length="124" mass="14153">MKDLLLCERTIGEVKLRGYRLQDHFLIAVWGVPGSSEQPKRLVCHDFEHLNDLWRTWQQIEPQALIDQLAAFKEGMLPKPKPKIFKKPEARGPSGGGLIKKQTRPSADDGESLPENSPPKRRLF</sequence>
<evidence type="ECO:0000313" key="3">
    <source>
        <dbReference type="Proteomes" id="UP000017396"/>
    </source>
</evidence>
<accession>U5QHB9</accession>
<organism evidence="2 3">
    <name type="scientific">Gloeobacter kilaueensis (strain ATCC BAA-2537 / CCAP 1431/1 / ULC 316 / JS1)</name>
    <dbReference type="NCBI Taxonomy" id="1183438"/>
    <lineage>
        <taxon>Bacteria</taxon>
        <taxon>Bacillati</taxon>
        <taxon>Cyanobacteriota</taxon>
        <taxon>Cyanophyceae</taxon>
        <taxon>Gloeobacterales</taxon>
        <taxon>Gloeobacteraceae</taxon>
        <taxon>Gloeobacter</taxon>
    </lineage>
</organism>
<gene>
    <name evidence="2" type="ORF">GKIL_2101</name>
</gene>
<dbReference type="OrthoDB" id="9851758at2"/>
<name>U5QHB9_GLOK1</name>
<protein>
    <submittedName>
        <fullName evidence="2">Uncharacterized protein</fullName>
    </submittedName>
</protein>